<dbReference type="FunFam" id="3.40.630.10:FF:000084">
    <property type="entry name" value="Carboxypeptidase B2"/>
    <property type="match status" value="1"/>
</dbReference>
<dbReference type="GO" id="GO:0006508">
    <property type="term" value="P:proteolysis"/>
    <property type="evidence" value="ECO:0007669"/>
    <property type="project" value="UniProtKB-KW"/>
</dbReference>
<keyword evidence="3" id="KW-0121">Carboxypeptidase</keyword>
<evidence type="ECO:0000313" key="13">
    <source>
        <dbReference type="Proteomes" id="UP000515163"/>
    </source>
</evidence>
<evidence type="ECO:0000256" key="11">
    <source>
        <dbReference type="SAM" id="SignalP"/>
    </source>
</evidence>
<accession>A0A6P8IEI9</accession>
<keyword evidence="8" id="KW-0862">Zinc</keyword>
<keyword evidence="13" id="KW-1185">Reference proteome</keyword>
<dbReference type="GO" id="GO:0004181">
    <property type="term" value="F:metallocarboxypeptidase activity"/>
    <property type="evidence" value="ECO:0007669"/>
    <property type="project" value="InterPro"/>
</dbReference>
<dbReference type="SUPFAM" id="SSF53187">
    <property type="entry name" value="Zn-dependent exopeptidases"/>
    <property type="match status" value="1"/>
</dbReference>
<dbReference type="GO" id="GO:0008270">
    <property type="term" value="F:zinc ion binding"/>
    <property type="evidence" value="ECO:0007669"/>
    <property type="project" value="InterPro"/>
</dbReference>
<dbReference type="PANTHER" id="PTHR11705:SF143">
    <property type="entry name" value="SLL0236 PROTEIN"/>
    <property type="match status" value="1"/>
</dbReference>
<keyword evidence="5" id="KW-0479">Metal-binding</keyword>
<dbReference type="OrthoDB" id="3626597at2759"/>
<evidence type="ECO:0000256" key="8">
    <source>
        <dbReference type="ARBA" id="ARBA00022833"/>
    </source>
</evidence>
<keyword evidence="7" id="KW-0378">Hydrolase</keyword>
<evidence type="ECO:0000256" key="5">
    <source>
        <dbReference type="ARBA" id="ARBA00022723"/>
    </source>
</evidence>
<dbReference type="PROSITE" id="PS00132">
    <property type="entry name" value="CARBOXYPEPT_ZN_1"/>
    <property type="match status" value="1"/>
</dbReference>
<dbReference type="GO" id="GO:0005615">
    <property type="term" value="C:extracellular space"/>
    <property type="evidence" value="ECO:0007669"/>
    <property type="project" value="TreeGrafter"/>
</dbReference>
<evidence type="ECO:0000313" key="14">
    <source>
        <dbReference type="RefSeq" id="XP_031564295.1"/>
    </source>
</evidence>
<keyword evidence="9" id="KW-0482">Metalloprotease</keyword>
<dbReference type="PANTHER" id="PTHR11705">
    <property type="entry name" value="PROTEASE FAMILY M14 CARBOXYPEPTIDASE A,B"/>
    <property type="match status" value="1"/>
</dbReference>
<dbReference type="SMART" id="SM00631">
    <property type="entry name" value="Zn_pept"/>
    <property type="match status" value="1"/>
</dbReference>
<dbReference type="RefSeq" id="XP_031564295.1">
    <property type="nucleotide sequence ID" value="XM_031708435.1"/>
</dbReference>
<feature type="chain" id="PRO_5028485009" evidence="11">
    <location>
        <begin position="20"/>
        <end position="330"/>
    </location>
</feature>
<evidence type="ECO:0000256" key="3">
    <source>
        <dbReference type="ARBA" id="ARBA00022645"/>
    </source>
</evidence>
<sequence length="330" mass="37602">MMTVFIVIVALLQAFLVHSDDSWHDSYHNLDQIVAKLKEINSSSENTELFSLGTSTEGRQMYAIKISGKKSENKPVMYIQCLSHGNEWITGTQCMYFADKLSSLYGSDSKVTKTLDKMDIVILPVMNVDGYVYTRTYSYMRNWPKSRRRVTYIGSKICYGVDLNRNFGYQWGFVKNQFDPTIERCHNTFRGFGAFSEVETRNVRNYLNRVGKNLKGFLDFHGHGRQAFQMPWKYDYGSNPDKAEQKRAATEAVRAIYKVGYRQSYYSCCEAVYTGRHGGSSVDWVYGRLKVKYTYEVSVSARSGYALSGVAQGLLAGINALVNTMQLSTI</sequence>
<dbReference type="KEGG" id="aten:116299718"/>
<comment type="similarity">
    <text evidence="2 10">Belongs to the peptidase M14 family.</text>
</comment>
<organism evidence="13 14">
    <name type="scientific">Actinia tenebrosa</name>
    <name type="common">Australian red waratah sea anemone</name>
    <dbReference type="NCBI Taxonomy" id="6105"/>
    <lineage>
        <taxon>Eukaryota</taxon>
        <taxon>Metazoa</taxon>
        <taxon>Cnidaria</taxon>
        <taxon>Anthozoa</taxon>
        <taxon>Hexacorallia</taxon>
        <taxon>Actiniaria</taxon>
        <taxon>Actiniidae</taxon>
        <taxon>Actinia</taxon>
    </lineage>
</organism>
<dbReference type="InParanoid" id="A0A6P8IEI9"/>
<dbReference type="GeneID" id="116299718"/>
<feature type="domain" description="Peptidase M14" evidence="12">
    <location>
        <begin position="26"/>
        <end position="325"/>
    </location>
</feature>
<dbReference type="Pfam" id="PF00246">
    <property type="entry name" value="Peptidase_M14"/>
    <property type="match status" value="1"/>
</dbReference>
<dbReference type="PRINTS" id="PR00765">
    <property type="entry name" value="CRBOXYPTASEA"/>
</dbReference>
<dbReference type="InterPro" id="IPR057246">
    <property type="entry name" value="CARBOXYPEPT_ZN_1"/>
</dbReference>
<dbReference type="PROSITE" id="PS52035">
    <property type="entry name" value="PEPTIDASE_M14"/>
    <property type="match status" value="1"/>
</dbReference>
<dbReference type="Gene3D" id="3.40.630.10">
    <property type="entry name" value="Zn peptidases"/>
    <property type="match status" value="1"/>
</dbReference>
<evidence type="ECO:0000256" key="9">
    <source>
        <dbReference type="ARBA" id="ARBA00023049"/>
    </source>
</evidence>
<protein>
    <submittedName>
        <fullName evidence="14">Carboxypeptidase B-like</fullName>
    </submittedName>
</protein>
<evidence type="ECO:0000256" key="4">
    <source>
        <dbReference type="ARBA" id="ARBA00022670"/>
    </source>
</evidence>
<name>A0A6P8IEI9_ACTTE</name>
<comment type="cofactor">
    <cofactor evidence="1">
        <name>Zn(2+)</name>
        <dbReference type="ChEBI" id="CHEBI:29105"/>
    </cofactor>
</comment>
<evidence type="ECO:0000256" key="6">
    <source>
        <dbReference type="ARBA" id="ARBA00022729"/>
    </source>
</evidence>
<evidence type="ECO:0000256" key="10">
    <source>
        <dbReference type="PROSITE-ProRule" id="PRU01379"/>
    </source>
</evidence>
<evidence type="ECO:0000256" key="1">
    <source>
        <dbReference type="ARBA" id="ARBA00001947"/>
    </source>
</evidence>
<feature type="signal peptide" evidence="11">
    <location>
        <begin position="1"/>
        <end position="19"/>
    </location>
</feature>
<dbReference type="AlphaFoldDB" id="A0A6P8IEI9"/>
<reference evidence="14" key="1">
    <citation type="submission" date="2025-08" db="UniProtKB">
        <authorList>
            <consortium name="RefSeq"/>
        </authorList>
    </citation>
    <scope>IDENTIFICATION</scope>
    <source>
        <tissue evidence="14">Tentacle</tissue>
    </source>
</reference>
<evidence type="ECO:0000256" key="2">
    <source>
        <dbReference type="ARBA" id="ARBA00005988"/>
    </source>
</evidence>
<proteinExistence type="inferred from homology"/>
<keyword evidence="6 11" id="KW-0732">Signal</keyword>
<evidence type="ECO:0000259" key="12">
    <source>
        <dbReference type="PROSITE" id="PS52035"/>
    </source>
</evidence>
<dbReference type="Proteomes" id="UP000515163">
    <property type="component" value="Unplaced"/>
</dbReference>
<dbReference type="InterPro" id="IPR000834">
    <property type="entry name" value="Peptidase_M14"/>
</dbReference>
<keyword evidence="4" id="KW-0645">Protease</keyword>
<evidence type="ECO:0000256" key="7">
    <source>
        <dbReference type="ARBA" id="ARBA00022801"/>
    </source>
</evidence>
<gene>
    <name evidence="14" type="primary">LOC116299718</name>
</gene>
<comment type="caution">
    <text evidence="10">Lacks conserved residue(s) required for the propagation of feature annotation.</text>
</comment>